<feature type="signal peptide" evidence="1">
    <location>
        <begin position="1"/>
        <end position="21"/>
    </location>
</feature>
<sequence length="261" mass="29630">MKELNRVLLYLLAVSCSVAYAGQVHYKIQGHYAGVTAASIYGKEKIRSAFLPEEQKIASKLAEILGSDYSDFYVQYFEIHGEDAGFPTTIYFGYLSTNDQNTRDDLISKIQADKDMMLYFMMSVVSLKVFLEKFESISLVSVRESWSSLHFLVPEVRVLLDGALDRHVRHVQVEIGDGRTQRDVRMGEMATDSTLVNSRQLLLPSRPLFDVVAMVFVDDVADACFRTVELLCDVNEAPSRLVVCLDLRFLDGSQLFRTWHC</sequence>
<feature type="chain" id="PRO_5012878127" evidence="1">
    <location>
        <begin position="22"/>
        <end position="261"/>
    </location>
</feature>
<keyword evidence="3" id="KW-1185">Reference proteome</keyword>
<gene>
    <name evidence="2" type="ORF">WR25_19760</name>
</gene>
<accession>A0A2A2KYC5</accession>
<comment type="caution">
    <text evidence="2">The sequence shown here is derived from an EMBL/GenBank/DDBJ whole genome shotgun (WGS) entry which is preliminary data.</text>
</comment>
<dbReference type="EMBL" id="LIAE01007513">
    <property type="protein sequence ID" value="PAV78823.1"/>
    <property type="molecule type" value="Genomic_DNA"/>
</dbReference>
<organism evidence="2 3">
    <name type="scientific">Diploscapter pachys</name>
    <dbReference type="NCBI Taxonomy" id="2018661"/>
    <lineage>
        <taxon>Eukaryota</taxon>
        <taxon>Metazoa</taxon>
        <taxon>Ecdysozoa</taxon>
        <taxon>Nematoda</taxon>
        <taxon>Chromadorea</taxon>
        <taxon>Rhabditida</taxon>
        <taxon>Rhabditina</taxon>
        <taxon>Rhabditomorpha</taxon>
        <taxon>Rhabditoidea</taxon>
        <taxon>Rhabditidae</taxon>
        <taxon>Diploscapter</taxon>
    </lineage>
</organism>
<protein>
    <submittedName>
        <fullName evidence="2">Uncharacterized protein</fullName>
    </submittedName>
</protein>
<reference evidence="2 3" key="1">
    <citation type="journal article" date="2017" name="Curr. Biol.">
        <title>Genome architecture and evolution of a unichromosomal asexual nematode.</title>
        <authorList>
            <person name="Fradin H."/>
            <person name="Zegar C."/>
            <person name="Gutwein M."/>
            <person name="Lucas J."/>
            <person name="Kovtun M."/>
            <person name="Corcoran D."/>
            <person name="Baugh L.R."/>
            <person name="Kiontke K."/>
            <person name="Gunsalus K."/>
            <person name="Fitch D.H."/>
            <person name="Piano F."/>
        </authorList>
    </citation>
    <scope>NUCLEOTIDE SEQUENCE [LARGE SCALE GENOMIC DNA]</scope>
    <source>
        <strain evidence="2">PF1309</strain>
    </source>
</reference>
<keyword evidence="1" id="KW-0732">Signal</keyword>
<evidence type="ECO:0000256" key="1">
    <source>
        <dbReference type="SAM" id="SignalP"/>
    </source>
</evidence>
<name>A0A2A2KYC5_9BILA</name>
<proteinExistence type="predicted"/>
<evidence type="ECO:0000313" key="3">
    <source>
        <dbReference type="Proteomes" id="UP000218231"/>
    </source>
</evidence>
<dbReference type="Proteomes" id="UP000218231">
    <property type="component" value="Unassembled WGS sequence"/>
</dbReference>
<dbReference type="AlphaFoldDB" id="A0A2A2KYC5"/>
<evidence type="ECO:0000313" key="2">
    <source>
        <dbReference type="EMBL" id="PAV78823.1"/>
    </source>
</evidence>